<proteinExistence type="predicted"/>
<sequence>MQDRYYRQMKKGVLELVILQLISHQPTYGYQLISTLESGSNGLFALKEGTLYPILYRLEDDGAITSRWEEQPGRGVPKKYYTITEQGRRQLCDMRQLWQALCRSTDHFLGEE</sequence>
<name>A0A1C6H7E0_9FIRM</name>
<dbReference type="Gene3D" id="1.10.10.10">
    <property type="entry name" value="Winged helix-like DNA-binding domain superfamily/Winged helix DNA-binding domain"/>
    <property type="match status" value="1"/>
</dbReference>
<evidence type="ECO:0000259" key="1">
    <source>
        <dbReference type="Pfam" id="PF03551"/>
    </source>
</evidence>
<dbReference type="AlphaFoldDB" id="A0A1C6H7E0"/>
<accession>A0A1C6H7E0</accession>
<dbReference type="EMBL" id="FMHG01000001">
    <property type="protein sequence ID" value="SCJ53539.1"/>
    <property type="molecule type" value="Genomic_DNA"/>
</dbReference>
<protein>
    <submittedName>
        <fullName evidence="2">Transcriptional regulator YqjI</fullName>
    </submittedName>
</protein>
<gene>
    <name evidence="2" type="primary">yqjI</name>
    <name evidence="2" type="ORF">SAMEA3545359_00717</name>
</gene>
<reference evidence="2" key="1">
    <citation type="submission" date="2015-09" db="EMBL/GenBank/DDBJ databases">
        <authorList>
            <consortium name="Pathogen Informatics"/>
        </authorList>
    </citation>
    <scope>NUCLEOTIDE SEQUENCE</scope>
    <source>
        <strain evidence="2">2789STDY5834896</strain>
    </source>
</reference>
<dbReference type="InterPro" id="IPR005149">
    <property type="entry name" value="Tscrpt_reg_PadR_N"/>
</dbReference>
<dbReference type="InterPro" id="IPR036390">
    <property type="entry name" value="WH_DNA-bd_sf"/>
</dbReference>
<dbReference type="PANTHER" id="PTHR43252:SF7">
    <property type="entry name" value="TRANSCRIPTIONAL REGULATOR YQJI"/>
    <property type="match status" value="1"/>
</dbReference>
<dbReference type="PANTHER" id="PTHR43252">
    <property type="entry name" value="TRANSCRIPTIONAL REGULATOR YQJI"/>
    <property type="match status" value="1"/>
</dbReference>
<feature type="domain" description="Transcription regulator PadR N-terminal" evidence="1">
    <location>
        <begin position="18"/>
        <end position="91"/>
    </location>
</feature>
<dbReference type="InterPro" id="IPR036388">
    <property type="entry name" value="WH-like_DNA-bd_sf"/>
</dbReference>
<organism evidence="2">
    <name type="scientific">uncultured Anaerotruncus sp</name>
    <dbReference type="NCBI Taxonomy" id="905011"/>
    <lineage>
        <taxon>Bacteria</taxon>
        <taxon>Bacillati</taxon>
        <taxon>Bacillota</taxon>
        <taxon>Clostridia</taxon>
        <taxon>Eubacteriales</taxon>
        <taxon>Oscillospiraceae</taxon>
        <taxon>Anaerotruncus</taxon>
        <taxon>environmental samples</taxon>
    </lineage>
</organism>
<evidence type="ECO:0000313" key="2">
    <source>
        <dbReference type="EMBL" id="SCJ53539.1"/>
    </source>
</evidence>
<dbReference type="SUPFAM" id="SSF46785">
    <property type="entry name" value="Winged helix' DNA-binding domain"/>
    <property type="match status" value="1"/>
</dbReference>
<dbReference type="Pfam" id="PF03551">
    <property type="entry name" value="PadR"/>
    <property type="match status" value="1"/>
</dbReference>